<evidence type="ECO:0000259" key="4">
    <source>
        <dbReference type="Pfam" id="PF00150"/>
    </source>
</evidence>
<dbReference type="EMBL" id="BEYU01000034">
    <property type="protein sequence ID" value="GBG27674.1"/>
    <property type="molecule type" value="Genomic_DNA"/>
</dbReference>
<evidence type="ECO:0000313" key="7">
    <source>
        <dbReference type="Proteomes" id="UP000241890"/>
    </source>
</evidence>
<dbReference type="InterPro" id="IPR017853">
    <property type="entry name" value="GH"/>
</dbReference>
<dbReference type="InterPro" id="IPR013780">
    <property type="entry name" value="Glyco_hydro_b"/>
</dbReference>
<protein>
    <submittedName>
        <fullName evidence="6">Endoglycoceramidase</fullName>
    </submittedName>
</protein>
<dbReference type="GO" id="GO:1901136">
    <property type="term" value="P:carbohydrate derivative catabolic process"/>
    <property type="evidence" value="ECO:0007669"/>
    <property type="project" value="UniProtKB-ARBA"/>
</dbReference>
<dbReference type="SUPFAM" id="SSF51445">
    <property type="entry name" value="(Trans)glycosidases"/>
    <property type="match status" value="1"/>
</dbReference>
<name>A0A2R5GIH4_9STRA</name>
<proteinExistence type="inferred from homology"/>
<keyword evidence="2" id="KW-0378">Hydrolase</keyword>
<accession>A0A2R5GIH4</accession>
<dbReference type="Proteomes" id="UP000241890">
    <property type="component" value="Unassembled WGS sequence"/>
</dbReference>
<evidence type="ECO:0000313" key="6">
    <source>
        <dbReference type="EMBL" id="GBG27674.1"/>
    </source>
</evidence>
<feature type="domain" description="Glycoside hydrolase family 5 C-terminal" evidence="5">
    <location>
        <begin position="678"/>
        <end position="739"/>
    </location>
</feature>
<dbReference type="GO" id="GO:0008422">
    <property type="term" value="F:beta-glucosidase activity"/>
    <property type="evidence" value="ECO:0007669"/>
    <property type="project" value="TreeGrafter"/>
</dbReference>
<dbReference type="Gene3D" id="3.20.20.80">
    <property type="entry name" value="Glycosidases"/>
    <property type="match status" value="1"/>
</dbReference>
<dbReference type="Pfam" id="PF00150">
    <property type="entry name" value="Cellulase"/>
    <property type="match status" value="1"/>
</dbReference>
<dbReference type="InterPro" id="IPR041036">
    <property type="entry name" value="GH5_C"/>
</dbReference>
<dbReference type="GO" id="GO:0016042">
    <property type="term" value="P:lipid catabolic process"/>
    <property type="evidence" value="ECO:0007669"/>
    <property type="project" value="UniProtKB-ARBA"/>
</dbReference>
<dbReference type="InterPro" id="IPR052066">
    <property type="entry name" value="Glycosphingolipid_Hydrolases"/>
</dbReference>
<dbReference type="GO" id="GO:0000272">
    <property type="term" value="P:polysaccharide catabolic process"/>
    <property type="evidence" value="ECO:0007669"/>
    <property type="project" value="InterPro"/>
</dbReference>
<dbReference type="AlphaFoldDB" id="A0A2R5GIH4"/>
<organism evidence="6 7">
    <name type="scientific">Hondaea fermentalgiana</name>
    <dbReference type="NCBI Taxonomy" id="2315210"/>
    <lineage>
        <taxon>Eukaryota</taxon>
        <taxon>Sar</taxon>
        <taxon>Stramenopiles</taxon>
        <taxon>Bigyra</taxon>
        <taxon>Labyrinthulomycetes</taxon>
        <taxon>Thraustochytrida</taxon>
        <taxon>Thraustochytriidae</taxon>
        <taxon>Hondaea</taxon>
    </lineage>
</organism>
<comment type="similarity">
    <text evidence="1">Belongs to the glycosyl hydrolase 5 (cellulase A) family.</text>
</comment>
<dbReference type="InParanoid" id="A0A2R5GIH4"/>
<dbReference type="Pfam" id="PF18564">
    <property type="entry name" value="Glyco_hydro_5_C"/>
    <property type="match status" value="1"/>
</dbReference>
<keyword evidence="3" id="KW-0326">Glycosidase</keyword>
<evidence type="ECO:0000259" key="5">
    <source>
        <dbReference type="Pfam" id="PF18564"/>
    </source>
</evidence>
<keyword evidence="7" id="KW-1185">Reference proteome</keyword>
<sequence length="772" mass="84794">MSDDLGISMGLYNTLSAEGSPLTERDRMLVPIMTMLSLMLGNLSPEEMIGAGLLTTAFLVGTISRQCFRSGGKLRLLGTGFAIAVACAGILSFEHLKVPSVDQRPEIYGKTPFEKRPKVPGVGGELVCDGSSFLDDYGRTLMLRGVNLGGDSKIPVQPKGDTWRPDSFGDPETVSFVGRPFPLEEADEHLGRLRSWGFSFLRFIVTWEAIEHAGPGKYDAAYLDYLLAVIRKCAEHEISVFIDPHQDVWSRWTGGDGAPRWTLDKIGFNVSNLHTSGASVTHQEFGDPFPRMVWPTNYNRLAAATMFTLFFAGDVYAPNTLVDGVPVQTFLQGHYIAAMRKVAQTLQNETNVLGYDTLNEPSNGYVGLKSLNKALFPAPMGWFMSAFDGMRLGSGESLKVARFSAPLILHSMETVNPDGILAWKSQAHDVWQNEGVWQAASGSEPAKVLRSDHFALNAKGGPVNFMRDFMAPFFDRYREAIHAEHPSAVIFAEGFIDPNKPEHDPAPVNMQGGPKVAWAPHFYDGLTLILKRFRPWVALDLHSESPVLGERAASAAISSNLAKVRKSGASLANQPRGAPILVGEVGIPMDLDRDADGVAEAYKTGDFSAQIRALDRTMRALEDNLFSFTLWNYAAANSHKRGELWNDEDLSLFSRDDQGSSATEDLNSGGRALQAAVRPYPMKTCGTPLRLHFDALSASRRFEFEFIPTKCKDGAPTVLFVPSYQYPNGVTFESTSNNDAQEDNHDLANNVIYFSHPPQDAPVTIIIEANKT</sequence>
<evidence type="ECO:0000256" key="3">
    <source>
        <dbReference type="ARBA" id="ARBA00023295"/>
    </source>
</evidence>
<dbReference type="InterPro" id="IPR001547">
    <property type="entry name" value="Glyco_hydro_5"/>
</dbReference>
<feature type="domain" description="Glycoside hydrolase family 5" evidence="4">
    <location>
        <begin position="190"/>
        <end position="363"/>
    </location>
</feature>
<evidence type="ECO:0000256" key="2">
    <source>
        <dbReference type="ARBA" id="ARBA00022801"/>
    </source>
</evidence>
<dbReference type="PANTHER" id="PTHR31308">
    <property type="match status" value="1"/>
</dbReference>
<dbReference type="Gene3D" id="2.60.40.1180">
    <property type="entry name" value="Golgi alpha-mannosidase II"/>
    <property type="match status" value="1"/>
</dbReference>
<reference evidence="6 7" key="1">
    <citation type="submission" date="2017-12" db="EMBL/GenBank/DDBJ databases">
        <title>Sequencing, de novo assembly and annotation of complete genome of a new Thraustochytrid species, strain FCC1311.</title>
        <authorList>
            <person name="Sedici K."/>
            <person name="Godart F."/>
            <person name="Aiese Cigliano R."/>
            <person name="Sanseverino W."/>
            <person name="Barakat M."/>
            <person name="Ortet P."/>
            <person name="Marechal E."/>
            <person name="Cagnac O."/>
            <person name="Amato A."/>
        </authorList>
    </citation>
    <scope>NUCLEOTIDE SEQUENCE [LARGE SCALE GENOMIC DNA]</scope>
</reference>
<dbReference type="OrthoDB" id="9971853at2759"/>
<dbReference type="PANTHER" id="PTHR31308:SF5">
    <property type="entry name" value="ERGOSTERYL-BETA-GLUCOSIDASE"/>
    <property type="match status" value="1"/>
</dbReference>
<gene>
    <name evidence="6" type="ORF">FCC1311_038972</name>
</gene>
<comment type="caution">
    <text evidence="6">The sequence shown here is derived from an EMBL/GenBank/DDBJ whole genome shotgun (WGS) entry which is preliminary data.</text>
</comment>
<evidence type="ECO:0000256" key="1">
    <source>
        <dbReference type="ARBA" id="ARBA00005641"/>
    </source>
</evidence>